<accession>A0A398AAY9</accession>
<reference evidence="2 3" key="1">
    <citation type="submission" date="2018-06" db="EMBL/GenBank/DDBJ databases">
        <title>WGS assembly of Brassica rapa FPsc.</title>
        <authorList>
            <person name="Bowman J."/>
            <person name="Kohchi T."/>
            <person name="Yamato K."/>
            <person name="Jenkins J."/>
            <person name="Shu S."/>
            <person name="Ishizaki K."/>
            <person name="Yamaoka S."/>
            <person name="Nishihama R."/>
            <person name="Nakamura Y."/>
            <person name="Berger F."/>
            <person name="Adam C."/>
            <person name="Aki S."/>
            <person name="Althoff F."/>
            <person name="Araki T."/>
            <person name="Arteaga-Vazquez M."/>
            <person name="Balasubrmanian S."/>
            <person name="Bauer D."/>
            <person name="Boehm C."/>
            <person name="Briginshaw L."/>
            <person name="Caballero-Perez J."/>
            <person name="Catarino B."/>
            <person name="Chen F."/>
            <person name="Chiyoda S."/>
            <person name="Chovatia M."/>
            <person name="Davies K."/>
            <person name="Delmans M."/>
            <person name="Demura T."/>
            <person name="Dierschke T."/>
            <person name="Dolan L."/>
            <person name="Dorantes-Acosta A."/>
            <person name="Eklund D."/>
            <person name="Florent S."/>
            <person name="Flores-Sandoval E."/>
            <person name="Fujiyama A."/>
            <person name="Fukuzawa H."/>
            <person name="Galik B."/>
            <person name="Grimanelli D."/>
            <person name="Grimwood J."/>
            <person name="Grossniklaus U."/>
            <person name="Hamada T."/>
            <person name="Haseloff J."/>
            <person name="Hetherington A."/>
            <person name="Higo A."/>
            <person name="Hirakawa Y."/>
            <person name="Hundley H."/>
            <person name="Ikeda Y."/>
            <person name="Inoue K."/>
            <person name="Inoue S."/>
            <person name="Ishida S."/>
            <person name="Jia Q."/>
            <person name="Kakita M."/>
            <person name="Kanazawa T."/>
            <person name="Kawai Y."/>
            <person name="Kawashima T."/>
            <person name="Kennedy M."/>
            <person name="Kinose K."/>
            <person name="Kinoshita T."/>
            <person name="Kohara Y."/>
            <person name="Koide E."/>
            <person name="Komatsu K."/>
            <person name="Kopischke S."/>
            <person name="Kubo M."/>
            <person name="Kyozuka J."/>
            <person name="Lagercrantz U."/>
            <person name="Lin S."/>
            <person name="Lindquist E."/>
            <person name="Lipzen A."/>
            <person name="Lu C."/>
            <person name="Luna E."/>
            <person name="Martienssen R."/>
            <person name="Minamino N."/>
            <person name="Mizutani M."/>
            <person name="Mizutani M."/>
            <person name="Mochizuki N."/>
            <person name="Monte I."/>
            <person name="Mosher R."/>
            <person name="Nagasaki H."/>
            <person name="Nakagami H."/>
            <person name="Naramoto S."/>
            <person name="Nishitani K."/>
            <person name="Ohtani M."/>
            <person name="Okamoto T."/>
            <person name="Okumura M."/>
            <person name="Phillips J."/>
            <person name="Pollak B."/>
            <person name="Reinders A."/>
            <person name="Roevekamp M."/>
            <person name="Sano R."/>
            <person name="Sawa S."/>
            <person name="Schmid M."/>
            <person name="Shirakawa M."/>
            <person name="Solano R."/>
            <person name="Spunde A."/>
            <person name="Suetsugu N."/>
            <person name="Sugano S."/>
            <person name="Sugiyama A."/>
            <person name="Sun R."/>
            <person name="Suzuki Y."/>
            <person name="Takenaka M."/>
            <person name="Takezawa D."/>
            <person name="Tomogane H."/>
            <person name="Tsuzuki M."/>
            <person name="Ueda T."/>
            <person name="Umeda M."/>
            <person name="Ward J."/>
            <person name="Watanabe Y."/>
            <person name="Yazaki K."/>
            <person name="Yokoyama R."/>
            <person name="Yoshitake Y."/>
            <person name="Yotsui I."/>
            <person name="Zachgo S."/>
            <person name="Schmutz J."/>
        </authorList>
    </citation>
    <scope>NUCLEOTIDE SEQUENCE [LARGE SCALE GENOMIC DNA]</scope>
    <source>
        <strain evidence="3">cv. B-3</strain>
    </source>
</reference>
<evidence type="ECO:0000256" key="1">
    <source>
        <dbReference type="SAM" id="MobiDB-lite"/>
    </source>
</evidence>
<organism evidence="2 3">
    <name type="scientific">Brassica campestris</name>
    <name type="common">Field mustard</name>
    <dbReference type="NCBI Taxonomy" id="3711"/>
    <lineage>
        <taxon>Eukaryota</taxon>
        <taxon>Viridiplantae</taxon>
        <taxon>Streptophyta</taxon>
        <taxon>Embryophyta</taxon>
        <taxon>Tracheophyta</taxon>
        <taxon>Spermatophyta</taxon>
        <taxon>Magnoliopsida</taxon>
        <taxon>eudicotyledons</taxon>
        <taxon>Gunneridae</taxon>
        <taxon>Pentapetalae</taxon>
        <taxon>rosids</taxon>
        <taxon>malvids</taxon>
        <taxon>Brassicales</taxon>
        <taxon>Brassicaceae</taxon>
        <taxon>Brassiceae</taxon>
        <taxon>Brassica</taxon>
    </lineage>
</organism>
<evidence type="ECO:0000313" key="3">
    <source>
        <dbReference type="Proteomes" id="UP000264353"/>
    </source>
</evidence>
<evidence type="ECO:0000313" key="2">
    <source>
        <dbReference type="EMBL" id="RID74635.1"/>
    </source>
</evidence>
<feature type="region of interest" description="Disordered" evidence="1">
    <location>
        <begin position="49"/>
        <end position="72"/>
    </location>
</feature>
<feature type="compositionally biased region" description="Polar residues" evidence="1">
    <location>
        <begin position="52"/>
        <end position="70"/>
    </location>
</feature>
<name>A0A398AAY9_BRACM</name>
<gene>
    <name evidence="2" type="ORF">BRARA_B01723</name>
</gene>
<sequence>MVEHWLGPPVGSVWHLLDRPVQAESDPFVLGEGLIQAVPKEGRAMREAGFTEQRSPPSLGSGRITDQSHSGPHGLVARTQMNHHFFLFTLSFLINRNSTNVYRTKISMSTGPQPKSTTTAYRWQYHSFPFITCDVRRTRHGHFRRKLKTNIFGLLIKTTLLESAIN</sequence>
<dbReference type="AlphaFoldDB" id="A0A398AAY9"/>
<protein>
    <submittedName>
        <fullName evidence="2">Uncharacterized protein</fullName>
    </submittedName>
</protein>
<dbReference type="AntiFam" id="ANF00038">
    <property type="entry name" value="Overlaps SRP RNA, same strand"/>
</dbReference>
<dbReference type="Proteomes" id="UP000264353">
    <property type="component" value="Chromosome A2"/>
</dbReference>
<proteinExistence type="predicted"/>
<dbReference type="EMBL" id="CM010629">
    <property type="protein sequence ID" value="RID74635.1"/>
    <property type="molecule type" value="Genomic_DNA"/>
</dbReference>